<feature type="transmembrane region" description="Helical" evidence="7">
    <location>
        <begin position="391"/>
        <end position="410"/>
    </location>
</feature>
<feature type="domain" description="Threonine/serine exporter-like N-terminal" evidence="8">
    <location>
        <begin position="12"/>
        <end position="251"/>
    </location>
</feature>
<protein>
    <submittedName>
        <fullName evidence="10">Threonine/serine exporter family protein</fullName>
    </submittedName>
</protein>
<evidence type="ECO:0000313" key="10">
    <source>
        <dbReference type="EMBL" id="UOD51280.1"/>
    </source>
</evidence>
<evidence type="ECO:0000256" key="6">
    <source>
        <dbReference type="ARBA" id="ARBA00034125"/>
    </source>
</evidence>
<accession>A0ABY4AQE4</accession>
<evidence type="ECO:0000259" key="8">
    <source>
        <dbReference type="Pfam" id="PF06738"/>
    </source>
</evidence>
<organism evidence="10 11">
    <name type="scientific">Orrella daihaiensis</name>
    <dbReference type="NCBI Taxonomy" id="2782176"/>
    <lineage>
        <taxon>Bacteria</taxon>
        <taxon>Pseudomonadati</taxon>
        <taxon>Pseudomonadota</taxon>
        <taxon>Betaproteobacteria</taxon>
        <taxon>Burkholderiales</taxon>
        <taxon>Alcaligenaceae</taxon>
        <taxon>Orrella</taxon>
    </lineage>
</organism>
<evidence type="ECO:0000256" key="5">
    <source>
        <dbReference type="ARBA" id="ARBA00023136"/>
    </source>
</evidence>
<evidence type="ECO:0000256" key="4">
    <source>
        <dbReference type="ARBA" id="ARBA00022989"/>
    </source>
</evidence>
<proteinExistence type="inferred from homology"/>
<keyword evidence="2" id="KW-1003">Cell membrane</keyword>
<dbReference type="Pfam" id="PF12821">
    <property type="entry name" value="ThrE_2"/>
    <property type="match status" value="1"/>
</dbReference>
<dbReference type="RefSeq" id="WP_243479747.1">
    <property type="nucleotide sequence ID" value="NZ_CP063982.1"/>
</dbReference>
<comment type="subcellular location">
    <subcellularLocation>
        <location evidence="1">Cell membrane</location>
        <topology evidence="1">Multi-pass membrane protein</topology>
    </subcellularLocation>
</comment>
<name>A0ABY4AQE4_9BURK</name>
<dbReference type="PANTHER" id="PTHR34390:SF2">
    <property type="entry name" value="SUCCINATE TRANSPORTER SUBUNIT YJJP-RELATED"/>
    <property type="match status" value="1"/>
</dbReference>
<dbReference type="Proteomes" id="UP000831607">
    <property type="component" value="Chromosome"/>
</dbReference>
<dbReference type="InterPro" id="IPR010619">
    <property type="entry name" value="ThrE-like_N"/>
</dbReference>
<keyword evidence="4 7" id="KW-1133">Transmembrane helix</keyword>
<reference evidence="10 11" key="1">
    <citation type="submission" date="2020-11" db="EMBL/GenBank/DDBJ databases">
        <title>Algicoccus daihaiensis sp.nov., isolated from Daihai Lake in Inner Mongolia.</title>
        <authorList>
            <person name="Kai J."/>
        </authorList>
    </citation>
    <scope>NUCLEOTIDE SEQUENCE [LARGE SCALE GENOMIC DNA]</scope>
    <source>
        <strain evidence="11">f23</strain>
    </source>
</reference>
<feature type="transmembrane region" description="Helical" evidence="7">
    <location>
        <begin position="343"/>
        <end position="371"/>
    </location>
</feature>
<feature type="transmembrane region" description="Helical" evidence="7">
    <location>
        <begin position="143"/>
        <end position="162"/>
    </location>
</feature>
<dbReference type="PANTHER" id="PTHR34390">
    <property type="entry name" value="UPF0442 PROTEIN YJJB-RELATED"/>
    <property type="match status" value="1"/>
</dbReference>
<gene>
    <name evidence="10" type="ORF">DHf2319_05170</name>
</gene>
<dbReference type="InterPro" id="IPR024528">
    <property type="entry name" value="ThrE_2"/>
</dbReference>
<dbReference type="InterPro" id="IPR050539">
    <property type="entry name" value="ThrE_Dicarb/AminoAcid_Exp"/>
</dbReference>
<feature type="transmembrane region" description="Helical" evidence="7">
    <location>
        <begin position="197"/>
        <end position="220"/>
    </location>
</feature>
<evidence type="ECO:0000256" key="7">
    <source>
        <dbReference type="SAM" id="Phobius"/>
    </source>
</evidence>
<comment type="similarity">
    <text evidence="6">Belongs to the ThrE exporter (TC 2.A.79) family.</text>
</comment>
<feature type="transmembrane region" description="Helical" evidence="7">
    <location>
        <begin position="266"/>
        <end position="285"/>
    </location>
</feature>
<keyword evidence="3 7" id="KW-0812">Transmembrane</keyword>
<evidence type="ECO:0000259" key="9">
    <source>
        <dbReference type="Pfam" id="PF12821"/>
    </source>
</evidence>
<evidence type="ECO:0000313" key="11">
    <source>
        <dbReference type="Proteomes" id="UP000831607"/>
    </source>
</evidence>
<dbReference type="Pfam" id="PF06738">
    <property type="entry name" value="ThrE"/>
    <property type="match status" value="1"/>
</dbReference>
<feature type="transmembrane region" description="Helical" evidence="7">
    <location>
        <begin position="169"/>
        <end position="191"/>
    </location>
</feature>
<evidence type="ECO:0000256" key="2">
    <source>
        <dbReference type="ARBA" id="ARBA00022475"/>
    </source>
</evidence>
<keyword evidence="5 7" id="KW-0472">Membrane</keyword>
<feature type="transmembrane region" description="Helical" evidence="7">
    <location>
        <begin position="316"/>
        <end position="336"/>
    </location>
</feature>
<keyword evidence="11" id="KW-1185">Reference proteome</keyword>
<sequence>MASDLVDCLKRAVILLHANGQTTQRLIEDTTRLARAGGIEWQIVPQWDGVFCRWRQKDSQNWDTAILSVRPAGVDMHKVAQTNHVIDLACADKERLTGADLEALDRQLTEIEQYPPSTNIRFVVMAGLGASALGLIFGVADSLVLALIFVTAMLGAAVRRLLAHYSDNLLVQPFVAALIAGVCGGIAQGLFDDPRVQFVVIAPCMILVPGAHILNASLDLVRGRLGLGVSRFAYCALILLAICAGLLIGLAGTHGTLSSAASAVHTPLWIDIVCAGVAVAAFGAFFSLPWGLLAAPVIVGMACHGSRWLVLESGGGVVSATLVACLISGCVMTILARKLKLPFAALAFASVVSMMPGIFVFKFAAGLVDIYDAGSQATLTMLLDTVTNGTGAFMIVMAMTFGLIVPKMLIEGVVYKNR</sequence>
<feature type="transmembrane region" description="Helical" evidence="7">
    <location>
        <begin position="232"/>
        <end position="254"/>
    </location>
</feature>
<feature type="domain" description="Threonine/Serine exporter ThrE" evidence="9">
    <location>
        <begin position="272"/>
        <end position="408"/>
    </location>
</feature>
<evidence type="ECO:0000256" key="1">
    <source>
        <dbReference type="ARBA" id="ARBA00004651"/>
    </source>
</evidence>
<dbReference type="EMBL" id="CP063982">
    <property type="protein sequence ID" value="UOD51280.1"/>
    <property type="molecule type" value="Genomic_DNA"/>
</dbReference>
<evidence type="ECO:0000256" key="3">
    <source>
        <dbReference type="ARBA" id="ARBA00022692"/>
    </source>
</evidence>